<protein>
    <submittedName>
        <fullName evidence="2">2-dehydro-3-deoxygalactonokinase</fullName>
    </submittedName>
</protein>
<dbReference type="Pfam" id="PF05035">
    <property type="entry name" value="DGOK"/>
    <property type="match status" value="1"/>
</dbReference>
<dbReference type="InterPro" id="IPR042258">
    <property type="entry name" value="DGOK_N"/>
</dbReference>
<gene>
    <name evidence="2" type="ORF">E8M01_16740</name>
</gene>
<evidence type="ECO:0000313" key="2">
    <source>
        <dbReference type="EMBL" id="QCI65711.1"/>
    </source>
</evidence>
<dbReference type="OrthoDB" id="256574at2"/>
<evidence type="ECO:0000256" key="1">
    <source>
        <dbReference type="SAM" id="MobiDB-lite"/>
    </source>
</evidence>
<feature type="region of interest" description="Disordered" evidence="1">
    <location>
        <begin position="1"/>
        <end position="45"/>
    </location>
</feature>
<dbReference type="InterPro" id="IPR007729">
    <property type="entry name" value="DGOK"/>
</dbReference>
<dbReference type="EMBL" id="CP039690">
    <property type="protein sequence ID" value="QCI65711.1"/>
    <property type="molecule type" value="Genomic_DNA"/>
</dbReference>
<dbReference type="KEGG" id="pstg:E8M01_16740"/>
<evidence type="ECO:0000313" key="3">
    <source>
        <dbReference type="Proteomes" id="UP000298781"/>
    </source>
</evidence>
<proteinExistence type="predicted"/>
<keyword evidence="3" id="KW-1185">Reference proteome</keyword>
<dbReference type="GO" id="GO:0008671">
    <property type="term" value="F:2-dehydro-3-deoxygalactonokinase activity"/>
    <property type="evidence" value="ECO:0007669"/>
    <property type="project" value="InterPro"/>
</dbReference>
<organism evidence="2 3">
    <name type="scientific">Phreatobacter stygius</name>
    <dbReference type="NCBI Taxonomy" id="1940610"/>
    <lineage>
        <taxon>Bacteria</taxon>
        <taxon>Pseudomonadati</taxon>
        <taxon>Pseudomonadota</taxon>
        <taxon>Alphaproteobacteria</taxon>
        <taxon>Hyphomicrobiales</taxon>
        <taxon>Phreatobacteraceae</taxon>
        <taxon>Phreatobacter</taxon>
    </lineage>
</organism>
<reference evidence="2 3" key="1">
    <citation type="submission" date="2019-04" db="EMBL/GenBank/DDBJ databases">
        <title>Phreatobacter aquaticus sp. nov.</title>
        <authorList>
            <person name="Choi A."/>
        </authorList>
    </citation>
    <scope>NUCLEOTIDE SEQUENCE [LARGE SCALE GENOMIC DNA]</scope>
    <source>
        <strain evidence="2 3">KCTC 52518</strain>
    </source>
</reference>
<dbReference type="Gene3D" id="3.30.420.310">
    <property type="entry name" value="2-keto-3-deoxy-galactonokinase, C-terminal domain"/>
    <property type="match status" value="1"/>
</dbReference>
<feature type="compositionally biased region" description="Basic and acidic residues" evidence="1">
    <location>
        <begin position="35"/>
        <end position="45"/>
    </location>
</feature>
<keyword evidence="2" id="KW-0808">Transferase</keyword>
<dbReference type="AlphaFoldDB" id="A0A4D7AZE5"/>
<accession>A0A4D7AZE5</accession>
<dbReference type="Gene3D" id="3.30.420.300">
    <property type="entry name" value="2-keto-3-deoxy-galactonokinase, substrate binding domain"/>
    <property type="match status" value="1"/>
</dbReference>
<name>A0A4D7AZE5_9HYPH</name>
<sequence>MGQGSIGSLPQRAQGVHERPPCRTSLGAGCGLSDRTNRTNGERTDMADGKLIGIDWGTTSFRAALMDGTGAIRDRVEGSDGLVSIRDGAFEAVLAGSIAQWETAGVLPIIASGMVTSRTGWVETPYLACPADPADLAGALRRIETPAGRRIAFVTGLSFRGTDGEPDVMRGEETQIAGLELAGSRLAVMPGTHSKWVHVADGRIVGFRTAMTGDVFAAVKNHSVLRLTTAEAVDAPEAFAQAVRAGAAHAGAGLLGKLFRLRAGSLLGDFAANETAERLSGLLIGAEIAEARSFAPDVGGKTLIVGGEALAARYAAAFAALDLAAEPAPADAAFAGQFKIARAAGLV</sequence>
<keyword evidence="2" id="KW-0418">Kinase</keyword>
<dbReference type="InterPro" id="IPR042257">
    <property type="entry name" value="DGOK_C"/>
</dbReference>
<dbReference type="Proteomes" id="UP000298781">
    <property type="component" value="Chromosome"/>
</dbReference>
<dbReference type="GO" id="GO:0034194">
    <property type="term" value="P:D-galactonate catabolic process"/>
    <property type="evidence" value="ECO:0007669"/>
    <property type="project" value="InterPro"/>
</dbReference>